<dbReference type="RefSeq" id="WP_242975120.1">
    <property type="nucleotide sequence ID" value="NZ_FZOJ01000011.1"/>
</dbReference>
<sequence>MFKKIMSILIVGIMLISFVGCSKTNDTSTDAGTDVDVDTPAAVTTQVLKLSFNQSENHPQYKALETFGKHLEEETGGAYAIEISPNALLGDQRASSELVQSGAIQMAVVGNPIVENFNKDFAVIGLPYIYDSLEHQKEVFTSGILNELFASVSGNGFEVVGAFTAGSRNVYADKAIEKPADLSGYKIRVMESDTMKKMLDYMGGIGTPMAQGEVYTAVQQGVLEGGENNEVTYVDLKHYEIAPYFSYTQHLMVPDLIIINNNIYAGMSNENKEIFNRLMNETIENQFAGWNDSVEDAKKVAIENGATFVELDIRPFQENVTPLHNEVTASSEKTKKLYDEIRTLAQ</sequence>
<dbReference type="EMBL" id="FZOJ01000011">
    <property type="protein sequence ID" value="SNS47929.1"/>
    <property type="molecule type" value="Genomic_DNA"/>
</dbReference>
<organism evidence="3 4">
    <name type="scientific">Anaerovirgula multivorans</name>
    <dbReference type="NCBI Taxonomy" id="312168"/>
    <lineage>
        <taxon>Bacteria</taxon>
        <taxon>Bacillati</taxon>
        <taxon>Bacillota</taxon>
        <taxon>Clostridia</taxon>
        <taxon>Peptostreptococcales</taxon>
        <taxon>Natronincolaceae</taxon>
        <taxon>Anaerovirgula</taxon>
    </lineage>
</organism>
<accession>A0A239ETK7</accession>
<dbReference type="PANTHER" id="PTHR33376:SF2">
    <property type="entry name" value="DICARBOXYLATE-BINDING PERIPLASMIC PROTEIN"/>
    <property type="match status" value="1"/>
</dbReference>
<dbReference type="NCBIfam" id="TIGR00787">
    <property type="entry name" value="dctP"/>
    <property type="match status" value="1"/>
</dbReference>
<dbReference type="CDD" id="cd13671">
    <property type="entry name" value="PBP2_TRAP_SBP_like_3"/>
    <property type="match status" value="1"/>
</dbReference>
<dbReference type="PIRSF" id="PIRSF006470">
    <property type="entry name" value="DctB"/>
    <property type="match status" value="1"/>
</dbReference>
<dbReference type="InterPro" id="IPR004682">
    <property type="entry name" value="TRAP_DctP"/>
</dbReference>
<dbReference type="InterPro" id="IPR038404">
    <property type="entry name" value="TRAP_DctP_sf"/>
</dbReference>
<keyword evidence="3" id="KW-0675">Receptor</keyword>
<feature type="chain" id="PRO_5039207614" evidence="2">
    <location>
        <begin position="23"/>
        <end position="346"/>
    </location>
</feature>
<keyword evidence="4" id="KW-1185">Reference proteome</keyword>
<feature type="signal peptide" evidence="2">
    <location>
        <begin position="1"/>
        <end position="22"/>
    </location>
</feature>
<name>A0A239ETK7_9FIRM</name>
<dbReference type="GO" id="GO:0030288">
    <property type="term" value="C:outer membrane-bounded periplasmic space"/>
    <property type="evidence" value="ECO:0007669"/>
    <property type="project" value="InterPro"/>
</dbReference>
<dbReference type="PANTHER" id="PTHR33376">
    <property type="match status" value="1"/>
</dbReference>
<dbReference type="AlphaFoldDB" id="A0A239ETK7"/>
<keyword evidence="1 2" id="KW-0732">Signal</keyword>
<evidence type="ECO:0000256" key="2">
    <source>
        <dbReference type="SAM" id="SignalP"/>
    </source>
</evidence>
<dbReference type="PROSITE" id="PS51257">
    <property type="entry name" value="PROKAR_LIPOPROTEIN"/>
    <property type="match status" value="1"/>
</dbReference>
<evidence type="ECO:0000313" key="3">
    <source>
        <dbReference type="EMBL" id="SNS47929.1"/>
    </source>
</evidence>
<proteinExistence type="predicted"/>
<dbReference type="GO" id="GO:0030246">
    <property type="term" value="F:carbohydrate binding"/>
    <property type="evidence" value="ECO:0007669"/>
    <property type="project" value="TreeGrafter"/>
</dbReference>
<evidence type="ECO:0000313" key="4">
    <source>
        <dbReference type="Proteomes" id="UP000198304"/>
    </source>
</evidence>
<dbReference type="Gene3D" id="3.40.190.170">
    <property type="entry name" value="Bacterial extracellular solute-binding protein, family 7"/>
    <property type="match status" value="1"/>
</dbReference>
<dbReference type="NCBIfam" id="NF037995">
    <property type="entry name" value="TRAP_S1"/>
    <property type="match status" value="1"/>
</dbReference>
<dbReference type="InterPro" id="IPR018389">
    <property type="entry name" value="DctP_fam"/>
</dbReference>
<dbReference type="Pfam" id="PF03480">
    <property type="entry name" value="DctP"/>
    <property type="match status" value="1"/>
</dbReference>
<reference evidence="3 4" key="1">
    <citation type="submission" date="2017-06" db="EMBL/GenBank/DDBJ databases">
        <authorList>
            <person name="Kim H.J."/>
            <person name="Triplett B.A."/>
        </authorList>
    </citation>
    <scope>NUCLEOTIDE SEQUENCE [LARGE SCALE GENOMIC DNA]</scope>
    <source>
        <strain evidence="3 4">SCA</strain>
    </source>
</reference>
<gene>
    <name evidence="3" type="ORF">SAMN05446037_101125</name>
</gene>
<protein>
    <submittedName>
        <fullName evidence="3">Tripartite ATP-independent transporter solute receptor, DctP family</fullName>
    </submittedName>
</protein>
<dbReference type="GO" id="GO:0055085">
    <property type="term" value="P:transmembrane transport"/>
    <property type="evidence" value="ECO:0007669"/>
    <property type="project" value="InterPro"/>
</dbReference>
<dbReference type="Proteomes" id="UP000198304">
    <property type="component" value="Unassembled WGS sequence"/>
</dbReference>
<evidence type="ECO:0000256" key="1">
    <source>
        <dbReference type="ARBA" id="ARBA00022729"/>
    </source>
</evidence>